<evidence type="ECO:0000313" key="3">
    <source>
        <dbReference type="EMBL" id="MFC5570229.1"/>
    </source>
</evidence>
<feature type="region of interest" description="Disordered" evidence="1">
    <location>
        <begin position="31"/>
        <end position="78"/>
    </location>
</feature>
<evidence type="ECO:0000313" key="4">
    <source>
        <dbReference type="Proteomes" id="UP001596036"/>
    </source>
</evidence>
<protein>
    <submittedName>
        <fullName evidence="3">Uncharacterized protein</fullName>
    </submittedName>
</protein>
<keyword evidence="2" id="KW-0472">Membrane</keyword>
<sequence>MEQDLRAWESAECSALDAGVVAGAIVAGMGRYYRRNTRRRGTAPQGRPHGRDRVPHSGEPPDSVQPPQPLANRRSDPS</sequence>
<accession>A0ABW0SNA7</accession>
<dbReference type="EMBL" id="JBHSNM010000002">
    <property type="protein sequence ID" value="MFC5570229.1"/>
    <property type="molecule type" value="Genomic_DNA"/>
</dbReference>
<reference evidence="4" key="1">
    <citation type="journal article" date="2019" name="Int. J. Syst. Evol. Microbiol.">
        <title>The Global Catalogue of Microorganisms (GCM) 10K type strain sequencing project: providing services to taxonomists for standard genome sequencing and annotation.</title>
        <authorList>
            <consortium name="The Broad Institute Genomics Platform"/>
            <consortium name="The Broad Institute Genome Sequencing Center for Infectious Disease"/>
            <person name="Wu L."/>
            <person name="Ma J."/>
        </authorList>
    </citation>
    <scope>NUCLEOTIDE SEQUENCE [LARGE SCALE GENOMIC DNA]</scope>
    <source>
        <strain evidence="4">KACC 11407</strain>
    </source>
</reference>
<name>A0ABW0SNA7_9GAMM</name>
<feature type="compositionally biased region" description="Basic residues" evidence="1">
    <location>
        <begin position="32"/>
        <end position="41"/>
    </location>
</feature>
<dbReference type="RefSeq" id="WP_386754590.1">
    <property type="nucleotide sequence ID" value="NZ_JBHSNM010000002.1"/>
</dbReference>
<comment type="caution">
    <text evidence="3">The sequence shown here is derived from an EMBL/GenBank/DDBJ whole genome shotgun (WGS) entry which is preliminary data.</text>
</comment>
<dbReference type="Proteomes" id="UP001596036">
    <property type="component" value="Unassembled WGS sequence"/>
</dbReference>
<keyword evidence="2" id="KW-1133">Transmembrane helix</keyword>
<gene>
    <name evidence="3" type="ORF">ACFPN1_09180</name>
</gene>
<organism evidence="3 4">
    <name type="scientific">Lysobacter yangpyeongensis</name>
    <dbReference type="NCBI Taxonomy" id="346182"/>
    <lineage>
        <taxon>Bacteria</taxon>
        <taxon>Pseudomonadati</taxon>
        <taxon>Pseudomonadota</taxon>
        <taxon>Gammaproteobacteria</taxon>
        <taxon>Lysobacterales</taxon>
        <taxon>Lysobacteraceae</taxon>
        <taxon>Lysobacter</taxon>
    </lineage>
</organism>
<feature type="transmembrane region" description="Helical" evidence="2">
    <location>
        <begin position="15"/>
        <end position="33"/>
    </location>
</feature>
<evidence type="ECO:0000256" key="2">
    <source>
        <dbReference type="SAM" id="Phobius"/>
    </source>
</evidence>
<evidence type="ECO:0000256" key="1">
    <source>
        <dbReference type="SAM" id="MobiDB-lite"/>
    </source>
</evidence>
<proteinExistence type="predicted"/>
<keyword evidence="4" id="KW-1185">Reference proteome</keyword>
<keyword evidence="2" id="KW-0812">Transmembrane</keyword>